<dbReference type="EMBL" id="BGPR01084610">
    <property type="protein sequence ID" value="GBL96131.1"/>
    <property type="molecule type" value="Genomic_DNA"/>
</dbReference>
<proteinExistence type="predicted"/>
<evidence type="ECO:0000313" key="3">
    <source>
        <dbReference type="Proteomes" id="UP000499080"/>
    </source>
</evidence>
<evidence type="ECO:0000313" key="1">
    <source>
        <dbReference type="EMBL" id="GBL96131.1"/>
    </source>
</evidence>
<dbReference type="EMBL" id="BGPR01084614">
    <property type="protein sequence ID" value="GBL96147.1"/>
    <property type="molecule type" value="Genomic_DNA"/>
</dbReference>
<organism evidence="1 3">
    <name type="scientific">Araneus ventricosus</name>
    <name type="common">Orbweaver spider</name>
    <name type="synonym">Epeira ventricosa</name>
    <dbReference type="NCBI Taxonomy" id="182803"/>
    <lineage>
        <taxon>Eukaryota</taxon>
        <taxon>Metazoa</taxon>
        <taxon>Ecdysozoa</taxon>
        <taxon>Arthropoda</taxon>
        <taxon>Chelicerata</taxon>
        <taxon>Arachnida</taxon>
        <taxon>Araneae</taxon>
        <taxon>Araneomorphae</taxon>
        <taxon>Entelegynae</taxon>
        <taxon>Araneoidea</taxon>
        <taxon>Araneidae</taxon>
        <taxon>Araneus</taxon>
    </lineage>
</organism>
<dbReference type="AlphaFoldDB" id="A0A4Y2BV40"/>
<gene>
    <name evidence="2" type="ORF">AVEN_21759_1</name>
    <name evidence="1" type="ORF">AVEN_246399_1</name>
</gene>
<dbReference type="Proteomes" id="UP000499080">
    <property type="component" value="Unassembled WGS sequence"/>
</dbReference>
<reference evidence="1 3" key="1">
    <citation type="journal article" date="2019" name="Sci. Rep.">
        <title>Orb-weaving spider Araneus ventricosus genome elucidates the spidroin gene catalogue.</title>
        <authorList>
            <person name="Kono N."/>
            <person name="Nakamura H."/>
            <person name="Ohtoshi R."/>
            <person name="Moran D.A.P."/>
            <person name="Shinohara A."/>
            <person name="Yoshida Y."/>
            <person name="Fujiwara M."/>
            <person name="Mori M."/>
            <person name="Tomita M."/>
            <person name="Arakawa K."/>
        </authorList>
    </citation>
    <scope>NUCLEOTIDE SEQUENCE [LARGE SCALE GENOMIC DNA]</scope>
</reference>
<protein>
    <submittedName>
        <fullName evidence="1">Uncharacterized protein</fullName>
    </submittedName>
</protein>
<accession>A0A4Y2BV40</accession>
<sequence>MLNGSFKVILDISFDDQHQIICNRLYMNVISRNLIKYFVGYEIPQDHGMNLVGSLVFFLCGLTLWGQQCHFLIFKKAVKESMLIGRVLESKPLRIAPCSSRGGLVVRCRSWSRRVPGSKPDSTEYLSCIGPSAC</sequence>
<name>A0A4Y2BV40_ARAVE</name>
<keyword evidence="3" id="KW-1185">Reference proteome</keyword>
<evidence type="ECO:0000313" key="2">
    <source>
        <dbReference type="EMBL" id="GBL96147.1"/>
    </source>
</evidence>
<comment type="caution">
    <text evidence="1">The sequence shown here is derived from an EMBL/GenBank/DDBJ whole genome shotgun (WGS) entry which is preliminary data.</text>
</comment>